<dbReference type="InterPro" id="IPR011010">
    <property type="entry name" value="DNA_brk_join_enz"/>
</dbReference>
<dbReference type="AlphaFoldDB" id="A0A1Y3PLB6"/>
<name>A0A1Y3PLB6_9BACI</name>
<dbReference type="PROSITE" id="PS51900">
    <property type="entry name" value="CB"/>
    <property type="match status" value="1"/>
</dbReference>
<dbReference type="Gene3D" id="1.10.150.130">
    <property type="match status" value="1"/>
</dbReference>
<dbReference type="InterPro" id="IPR004107">
    <property type="entry name" value="Integrase_SAM-like_N"/>
</dbReference>
<feature type="domain" description="Core-binding (CB)" evidence="7">
    <location>
        <begin position="1"/>
        <end position="83"/>
    </location>
</feature>
<evidence type="ECO:0000256" key="2">
    <source>
        <dbReference type="ARBA" id="ARBA00022908"/>
    </source>
</evidence>
<dbReference type="EMBL" id="LZRT01000083">
    <property type="protein sequence ID" value="OUM86926.1"/>
    <property type="molecule type" value="Genomic_DNA"/>
</dbReference>
<dbReference type="PANTHER" id="PTHR30349:SF41">
    <property type="entry name" value="INTEGRASE_RECOMBINASE PROTEIN MJ0367-RELATED"/>
    <property type="match status" value="1"/>
</dbReference>
<dbReference type="Proteomes" id="UP000196475">
    <property type="component" value="Unassembled WGS sequence"/>
</dbReference>
<dbReference type="InterPro" id="IPR010998">
    <property type="entry name" value="Integrase_recombinase_N"/>
</dbReference>
<dbReference type="GO" id="GO:0006310">
    <property type="term" value="P:DNA recombination"/>
    <property type="evidence" value="ECO:0007669"/>
    <property type="project" value="UniProtKB-KW"/>
</dbReference>
<dbReference type="InterPro" id="IPR050090">
    <property type="entry name" value="Tyrosine_recombinase_XerCD"/>
</dbReference>
<evidence type="ECO:0000313" key="8">
    <source>
        <dbReference type="EMBL" id="OUM86926.1"/>
    </source>
</evidence>
<evidence type="ECO:0000259" key="6">
    <source>
        <dbReference type="PROSITE" id="PS51898"/>
    </source>
</evidence>
<dbReference type="GO" id="GO:0015074">
    <property type="term" value="P:DNA integration"/>
    <property type="evidence" value="ECO:0007669"/>
    <property type="project" value="UniProtKB-KW"/>
</dbReference>
<evidence type="ECO:0000256" key="3">
    <source>
        <dbReference type="ARBA" id="ARBA00023125"/>
    </source>
</evidence>
<evidence type="ECO:0000256" key="5">
    <source>
        <dbReference type="PROSITE-ProRule" id="PRU01248"/>
    </source>
</evidence>
<proteinExistence type="inferred from homology"/>
<dbReference type="Pfam" id="PF02899">
    <property type="entry name" value="Phage_int_SAM_1"/>
    <property type="match status" value="1"/>
</dbReference>
<dbReference type="Gene3D" id="1.10.443.10">
    <property type="entry name" value="Intergrase catalytic core"/>
    <property type="match status" value="1"/>
</dbReference>
<keyword evidence="2" id="KW-0229">DNA integration</keyword>
<comment type="similarity">
    <text evidence="1">Belongs to the 'phage' integrase family.</text>
</comment>
<comment type="caution">
    <text evidence="8">The sequence shown here is derived from an EMBL/GenBank/DDBJ whole genome shotgun (WGS) entry which is preliminary data.</text>
</comment>
<keyword evidence="4" id="KW-0233">DNA recombination</keyword>
<dbReference type="PANTHER" id="PTHR30349">
    <property type="entry name" value="PHAGE INTEGRASE-RELATED"/>
    <property type="match status" value="1"/>
</dbReference>
<sequence>MYLTHFQEELLREGKSLLTVEAYLNDIKQFQTWLQDTLGYESDSITETDVREYRQYLNLHKKLKPTSINRKLKSIVLFQRFLVKAGVCKEEIQLNKVLLKHTTELDREIKVVEKTDMYRLKRTIEAENNKRDICIYYLLFGTGIRCSELVNIELDDIVLTERNGKNHYSYILIRNGKGNKSRKVNLNAATVNAVKAYLNVRPHTDSNKLLIGQRGPLTRLAINKILDKYSKKAQLSEKVNPHAARHTFCSQLIKSGVDPKTVCLLTGHSSVDLVYRFYVNSSAEDKQRAVDGLQI</sequence>
<protein>
    <recommendedName>
        <fullName evidence="10">Integrase</fullName>
    </recommendedName>
</protein>
<organism evidence="8 9">
    <name type="scientific">Bacillus thermozeamaize</name>
    <dbReference type="NCBI Taxonomy" id="230954"/>
    <lineage>
        <taxon>Bacteria</taxon>
        <taxon>Bacillati</taxon>
        <taxon>Bacillota</taxon>
        <taxon>Bacilli</taxon>
        <taxon>Bacillales</taxon>
        <taxon>Bacillaceae</taxon>
        <taxon>Bacillus</taxon>
    </lineage>
</organism>
<dbReference type="Pfam" id="PF00589">
    <property type="entry name" value="Phage_integrase"/>
    <property type="match status" value="1"/>
</dbReference>
<accession>A0A1Y3PLB6</accession>
<feature type="domain" description="Tyr recombinase" evidence="6">
    <location>
        <begin position="107"/>
        <end position="291"/>
    </location>
</feature>
<reference evidence="9" key="1">
    <citation type="submission" date="2016-06" db="EMBL/GenBank/DDBJ databases">
        <authorList>
            <person name="Nascimento L."/>
            <person name="Pereira R.V."/>
            <person name="Martins L.F."/>
            <person name="Quaggio R.B."/>
            <person name="Silva A.M."/>
            <person name="Setubal J.C."/>
        </authorList>
    </citation>
    <scope>NUCLEOTIDE SEQUENCE [LARGE SCALE GENOMIC DNA]</scope>
</reference>
<gene>
    <name evidence="8" type="ORF">BAA01_00775</name>
</gene>
<dbReference type="SUPFAM" id="SSF56349">
    <property type="entry name" value="DNA breaking-rejoining enzymes"/>
    <property type="match status" value="1"/>
</dbReference>
<evidence type="ECO:0000256" key="4">
    <source>
        <dbReference type="ARBA" id="ARBA00023172"/>
    </source>
</evidence>
<dbReference type="InterPro" id="IPR002104">
    <property type="entry name" value="Integrase_catalytic"/>
</dbReference>
<dbReference type="InterPro" id="IPR013762">
    <property type="entry name" value="Integrase-like_cat_sf"/>
</dbReference>
<evidence type="ECO:0000256" key="1">
    <source>
        <dbReference type="ARBA" id="ARBA00008857"/>
    </source>
</evidence>
<evidence type="ECO:0008006" key="10">
    <source>
        <dbReference type="Google" id="ProtNLM"/>
    </source>
</evidence>
<evidence type="ECO:0000313" key="9">
    <source>
        <dbReference type="Proteomes" id="UP000196475"/>
    </source>
</evidence>
<keyword evidence="3 5" id="KW-0238">DNA-binding</keyword>
<evidence type="ECO:0000259" key="7">
    <source>
        <dbReference type="PROSITE" id="PS51900"/>
    </source>
</evidence>
<dbReference type="InterPro" id="IPR044068">
    <property type="entry name" value="CB"/>
</dbReference>
<dbReference type="PROSITE" id="PS51898">
    <property type="entry name" value="TYR_RECOMBINASE"/>
    <property type="match status" value="1"/>
</dbReference>
<dbReference type="GO" id="GO:0003677">
    <property type="term" value="F:DNA binding"/>
    <property type="evidence" value="ECO:0007669"/>
    <property type="project" value="UniProtKB-UniRule"/>
</dbReference>